<feature type="transmembrane region" description="Helical" evidence="5">
    <location>
        <begin position="266"/>
        <end position="297"/>
    </location>
</feature>
<evidence type="ECO:0000313" key="8">
    <source>
        <dbReference type="Proteomes" id="UP000283895"/>
    </source>
</evidence>
<dbReference type="GO" id="GO:0022857">
    <property type="term" value="F:transmembrane transporter activity"/>
    <property type="evidence" value="ECO:0007669"/>
    <property type="project" value="InterPro"/>
</dbReference>
<comment type="pathway">
    <text evidence="2">Siderophore biosynthesis.</text>
</comment>
<feature type="domain" description="Major facilitator superfamily (MFS) profile" evidence="6">
    <location>
        <begin position="67"/>
        <end position="552"/>
    </location>
</feature>
<feature type="region of interest" description="Disordered" evidence="4">
    <location>
        <begin position="568"/>
        <end position="588"/>
    </location>
</feature>
<protein>
    <recommendedName>
        <fullName evidence="6">Major facilitator superfamily (MFS) profile domain-containing protein</fullName>
    </recommendedName>
</protein>
<feature type="transmembrane region" description="Helical" evidence="5">
    <location>
        <begin position="437"/>
        <end position="458"/>
    </location>
</feature>
<dbReference type="PROSITE" id="PS50850">
    <property type="entry name" value="MFS"/>
    <property type="match status" value="1"/>
</dbReference>
<comment type="similarity">
    <text evidence="3">Belongs to the ATP-dependent AMP-binding enzyme family.</text>
</comment>
<dbReference type="PANTHER" id="PTHR43201">
    <property type="entry name" value="ACYL-COA SYNTHETASE"/>
    <property type="match status" value="1"/>
</dbReference>
<dbReference type="SUPFAM" id="SSF56801">
    <property type="entry name" value="Acetyl-CoA synthetase-like"/>
    <property type="match status" value="1"/>
</dbReference>
<dbReference type="Gene3D" id="1.20.1250.20">
    <property type="entry name" value="MFS general substrate transporter like domains"/>
    <property type="match status" value="2"/>
</dbReference>
<evidence type="ECO:0000256" key="3">
    <source>
        <dbReference type="ARBA" id="ARBA00006432"/>
    </source>
</evidence>
<gene>
    <name evidence="7" type="ORF">VMCG_03425</name>
</gene>
<sequence>MGTDVGAEEPLLRSNETNYGTNNGAGAAGDHEPAFADDTDSFKGSLDPEAQEGVQQADAVTLVWTRSALVLAYAFIFLNFCTMSMEQQTTLNLLPFVVSDFSAHSLIPAIGIASFILSGVFRLPVAKMIDTWGRPQGLAAMTVMATLGLVLMAVCNSATTYAAAQVLRVIGFSGFSYILEIIIADTSSLKDRALVFACTGSPAIATNLLGPPAAQWFLRHSSWRTAFALFAVLTPLVALPVFGILESNARKARSLGILKSSKIERSWLGAFWYYAVEFDGVFLVGGGLTLILLPFSIAGSCTDRWSPDMFLMLVLGSILAVTFILFECYCAPKPFVPFRLLCSRNVMGSFILCAVLFIAYYCWDGYFTSYLQVVHELSVYQAGYVANTYIIVGGLWAFVAGWLIRSSDRFKWLALCAVPVLILSGVLMVFFRQPSTSIILVVLPQVVQAFGGSTLVVTEQMAVMSVAKHGEVASLIALLGLSTAIGSGIGSSVSGAIWTNTVYAELLRLLPDDAMDEAQEIYENLHVQLSYPMGSPVREAIIQAYTIAQRRMLLAGLCTKLCANVKGEKGPKTGRSASQVSGRPGSHEAIRVRGRPEDHDWWSVNEGGVQFSCLSSEMAQDGICSVYQDLTLGELLELQCQHNGEADCISIPWTGARWSYDDLRRQSSLIARALLAEGIGHGDRVAIMAGNCEQYAAVFFAVVRIGAILVILNNTYTPSEAIYGLEFTACKVLFTTKKIGRSSNEPLLAQLAAKDDGPKVFIVRGESEGYRTYEDMILQGSKQDPAKLYREETKVSTYDVCNLQFTSGTTGHPKAAMLTHHNIMNNSRFIGDRLRLTTDDVLCCPPPLFHCFGLVLGLLAVITHGAKIVYPAEVFDGPATIRAIQDEQCTALHGVPAMFDTLLALPEAANLDASKLRLRTGIIAGAPVPRYLMELLVSKLGMLEFTSSYGLTEASPTCFNAFTDDLVQTRLNTVGTVMPHAHAKIVGRDGNILPVGEKGELWMGGYQVCAGYWNNSEKTAEVMTRDEHGMLWLHTGDEAVFNEDGYCSITGRFKDIIIRGGENIYPLEIEERLMAHPSISLAVVVGIKDEHYGEVVGAFLDGKSKDTKAHLTKTEVRDWVTKRLGRHKAPSHVFWMGEGGIPADVPLTGSGKIRKFELAKMGEDVLQKQKGREAKL</sequence>
<feature type="transmembrane region" description="Helical" evidence="5">
    <location>
        <begin position="412"/>
        <end position="431"/>
    </location>
</feature>
<organism evidence="7 8">
    <name type="scientific">Cytospora schulzeri</name>
    <dbReference type="NCBI Taxonomy" id="448051"/>
    <lineage>
        <taxon>Eukaryota</taxon>
        <taxon>Fungi</taxon>
        <taxon>Dikarya</taxon>
        <taxon>Ascomycota</taxon>
        <taxon>Pezizomycotina</taxon>
        <taxon>Sordariomycetes</taxon>
        <taxon>Sordariomycetidae</taxon>
        <taxon>Diaporthales</taxon>
        <taxon>Cytosporaceae</taxon>
        <taxon>Cytospora</taxon>
    </lineage>
</organism>
<feature type="transmembrane region" description="Helical" evidence="5">
    <location>
        <begin position="68"/>
        <end position="85"/>
    </location>
</feature>
<dbReference type="PROSITE" id="PS00455">
    <property type="entry name" value="AMP_BINDING"/>
    <property type="match status" value="1"/>
</dbReference>
<feature type="transmembrane region" description="Helical" evidence="5">
    <location>
        <begin position="309"/>
        <end position="329"/>
    </location>
</feature>
<dbReference type="InterPro" id="IPR020846">
    <property type="entry name" value="MFS_dom"/>
</dbReference>
<evidence type="ECO:0000313" key="7">
    <source>
        <dbReference type="EMBL" id="ROW07936.1"/>
    </source>
</evidence>
<evidence type="ECO:0000256" key="1">
    <source>
        <dbReference type="ARBA" id="ARBA00004141"/>
    </source>
</evidence>
<comment type="caution">
    <text evidence="7">The sequence shown here is derived from an EMBL/GenBank/DDBJ whole genome shotgun (WGS) entry which is preliminary data.</text>
</comment>
<evidence type="ECO:0000256" key="4">
    <source>
        <dbReference type="SAM" id="MobiDB-lite"/>
    </source>
</evidence>
<dbReference type="InterPro" id="IPR025110">
    <property type="entry name" value="AMP-bd_C"/>
</dbReference>
<dbReference type="InterPro" id="IPR011701">
    <property type="entry name" value="MFS"/>
</dbReference>
<reference evidence="7 8" key="1">
    <citation type="submission" date="2015-09" db="EMBL/GenBank/DDBJ databases">
        <title>Host preference determinants of Valsa canker pathogens revealed by comparative genomics.</title>
        <authorList>
            <person name="Yin Z."/>
            <person name="Huang L."/>
        </authorList>
    </citation>
    <scope>NUCLEOTIDE SEQUENCE [LARGE SCALE GENOMIC DNA]</scope>
    <source>
        <strain evidence="7 8">03-1</strain>
    </source>
</reference>
<keyword evidence="5" id="KW-0812">Transmembrane</keyword>
<feature type="transmembrane region" description="Helical" evidence="5">
    <location>
        <begin position="470"/>
        <end position="498"/>
    </location>
</feature>
<dbReference type="GO" id="GO:0031956">
    <property type="term" value="F:medium-chain fatty acid-CoA ligase activity"/>
    <property type="evidence" value="ECO:0007669"/>
    <property type="project" value="TreeGrafter"/>
</dbReference>
<proteinExistence type="inferred from homology"/>
<accession>A0A423WWR5</accession>
<dbReference type="OrthoDB" id="10253115at2759"/>
<keyword evidence="8" id="KW-1185">Reference proteome</keyword>
<dbReference type="InterPro" id="IPR020845">
    <property type="entry name" value="AMP-binding_CS"/>
</dbReference>
<dbReference type="InterPro" id="IPR036259">
    <property type="entry name" value="MFS_trans_sf"/>
</dbReference>
<feature type="transmembrane region" description="Helical" evidence="5">
    <location>
        <begin position="226"/>
        <end position="245"/>
    </location>
</feature>
<feature type="transmembrane region" description="Helical" evidence="5">
    <location>
        <begin position="341"/>
        <end position="363"/>
    </location>
</feature>
<dbReference type="FunFam" id="3.40.50.12780:FF:000003">
    <property type="entry name" value="Long-chain-fatty-acid--CoA ligase FadD"/>
    <property type="match status" value="1"/>
</dbReference>
<feature type="compositionally biased region" description="Low complexity" evidence="4">
    <location>
        <begin position="15"/>
        <end position="25"/>
    </location>
</feature>
<feature type="transmembrane region" description="Helical" evidence="5">
    <location>
        <begin position="105"/>
        <end position="125"/>
    </location>
</feature>
<dbReference type="PANTHER" id="PTHR43201:SF6">
    <property type="entry name" value="ACYL COA SYNTHETASE (EUROFUNG)"/>
    <property type="match status" value="1"/>
</dbReference>
<dbReference type="SUPFAM" id="SSF103473">
    <property type="entry name" value="MFS general substrate transporter"/>
    <property type="match status" value="1"/>
</dbReference>
<feature type="region of interest" description="Disordered" evidence="4">
    <location>
        <begin position="1"/>
        <end position="48"/>
    </location>
</feature>
<dbReference type="AlphaFoldDB" id="A0A423WWR5"/>
<feature type="transmembrane region" description="Helical" evidence="5">
    <location>
        <begin position="383"/>
        <end position="405"/>
    </location>
</feature>
<dbReference type="EMBL" id="LKEA01000007">
    <property type="protein sequence ID" value="ROW07936.1"/>
    <property type="molecule type" value="Genomic_DNA"/>
</dbReference>
<dbReference type="GO" id="GO:0016020">
    <property type="term" value="C:membrane"/>
    <property type="evidence" value="ECO:0007669"/>
    <property type="project" value="UniProtKB-SubCell"/>
</dbReference>
<dbReference type="STRING" id="356882.A0A423WWR5"/>
<keyword evidence="5" id="KW-1133">Transmembrane helix</keyword>
<dbReference type="Gene3D" id="3.40.50.12780">
    <property type="entry name" value="N-terminal domain of ligase-like"/>
    <property type="match status" value="1"/>
</dbReference>
<comment type="subcellular location">
    <subcellularLocation>
        <location evidence="1">Membrane</location>
        <topology evidence="1">Multi-pass membrane protein</topology>
    </subcellularLocation>
</comment>
<dbReference type="Pfam" id="PF00501">
    <property type="entry name" value="AMP-binding"/>
    <property type="match status" value="1"/>
</dbReference>
<dbReference type="Pfam" id="PF13193">
    <property type="entry name" value="AMP-binding_C"/>
    <property type="match status" value="1"/>
</dbReference>
<dbReference type="GO" id="GO:0006631">
    <property type="term" value="P:fatty acid metabolic process"/>
    <property type="evidence" value="ECO:0007669"/>
    <property type="project" value="TreeGrafter"/>
</dbReference>
<dbReference type="InterPro" id="IPR042099">
    <property type="entry name" value="ANL_N_sf"/>
</dbReference>
<feature type="transmembrane region" description="Helical" evidence="5">
    <location>
        <begin position="160"/>
        <end position="182"/>
    </location>
</feature>
<dbReference type="Proteomes" id="UP000283895">
    <property type="component" value="Unassembled WGS sequence"/>
</dbReference>
<dbReference type="Gene3D" id="3.30.300.30">
    <property type="match status" value="1"/>
</dbReference>
<evidence type="ECO:0000259" key="6">
    <source>
        <dbReference type="PROSITE" id="PS50850"/>
    </source>
</evidence>
<dbReference type="InterPro" id="IPR045851">
    <property type="entry name" value="AMP-bd_C_sf"/>
</dbReference>
<feature type="transmembrane region" description="Helical" evidence="5">
    <location>
        <begin position="137"/>
        <end position="154"/>
    </location>
</feature>
<evidence type="ECO:0000256" key="5">
    <source>
        <dbReference type="SAM" id="Phobius"/>
    </source>
</evidence>
<keyword evidence="5" id="KW-0472">Membrane</keyword>
<dbReference type="InterPro" id="IPR000873">
    <property type="entry name" value="AMP-dep_synth/lig_dom"/>
</dbReference>
<evidence type="ECO:0000256" key="2">
    <source>
        <dbReference type="ARBA" id="ARBA00004924"/>
    </source>
</evidence>
<dbReference type="Pfam" id="PF07690">
    <property type="entry name" value="MFS_1"/>
    <property type="match status" value="1"/>
</dbReference>
<name>A0A423WWR5_9PEZI</name>